<dbReference type="RefSeq" id="WP_106310483.1">
    <property type="nucleotide sequence ID" value="NZ_PVWO01000412.1"/>
</dbReference>
<accession>A0A2T1FYQ3</accession>
<reference evidence="2 3" key="1">
    <citation type="submission" date="2018-03" db="EMBL/GenBank/DDBJ databases">
        <title>The ancient ancestry and fast evolution of plastids.</title>
        <authorList>
            <person name="Moore K.R."/>
            <person name="Magnabosco C."/>
            <person name="Momper L."/>
            <person name="Gold D.A."/>
            <person name="Bosak T."/>
            <person name="Fournier G.P."/>
        </authorList>
    </citation>
    <scope>NUCLEOTIDE SEQUENCE [LARGE SCALE GENOMIC DNA]</scope>
    <source>
        <strain evidence="2 3">CCALA 037</strain>
    </source>
</reference>
<feature type="transmembrane region" description="Helical" evidence="1">
    <location>
        <begin position="90"/>
        <end position="115"/>
    </location>
</feature>
<keyword evidence="3" id="KW-1185">Reference proteome</keyword>
<dbReference type="Proteomes" id="UP000238937">
    <property type="component" value="Unassembled WGS sequence"/>
</dbReference>
<gene>
    <name evidence="2" type="ORF">C7B77_23145</name>
</gene>
<evidence type="ECO:0000313" key="2">
    <source>
        <dbReference type="EMBL" id="PSB50124.1"/>
    </source>
</evidence>
<dbReference type="SMART" id="SM00320">
    <property type="entry name" value="WD40"/>
    <property type="match status" value="4"/>
</dbReference>
<name>A0A2T1FYQ3_9CYAN</name>
<evidence type="ECO:0000313" key="3">
    <source>
        <dbReference type="Proteomes" id="UP000238937"/>
    </source>
</evidence>
<dbReference type="EMBL" id="PVWO01000412">
    <property type="protein sequence ID" value="PSB50124.1"/>
    <property type="molecule type" value="Genomic_DNA"/>
</dbReference>
<keyword evidence="1" id="KW-0812">Transmembrane</keyword>
<feature type="transmembrane region" description="Helical" evidence="1">
    <location>
        <begin position="127"/>
        <end position="146"/>
    </location>
</feature>
<feature type="transmembrane region" description="Helical" evidence="1">
    <location>
        <begin position="14"/>
        <end position="35"/>
    </location>
</feature>
<dbReference type="PANTHER" id="PTHR19879">
    <property type="entry name" value="TRANSCRIPTION INITIATION FACTOR TFIID"/>
    <property type="match status" value="1"/>
</dbReference>
<dbReference type="OrthoDB" id="422888at2"/>
<organism evidence="2 3">
    <name type="scientific">Chamaesiphon polymorphus CCALA 037</name>
    <dbReference type="NCBI Taxonomy" id="2107692"/>
    <lineage>
        <taxon>Bacteria</taxon>
        <taxon>Bacillati</taxon>
        <taxon>Cyanobacteriota</taxon>
        <taxon>Cyanophyceae</taxon>
        <taxon>Gomontiellales</taxon>
        <taxon>Chamaesiphonaceae</taxon>
        <taxon>Chamaesiphon</taxon>
    </lineage>
</organism>
<feature type="transmembrane region" description="Helical" evidence="1">
    <location>
        <begin position="55"/>
        <end position="75"/>
    </location>
</feature>
<keyword evidence="1" id="KW-1133">Transmembrane helix</keyword>
<dbReference type="InterPro" id="IPR011044">
    <property type="entry name" value="Quino_amine_DH_bsu"/>
</dbReference>
<proteinExistence type="predicted"/>
<dbReference type="Gene3D" id="2.130.10.10">
    <property type="entry name" value="YVTN repeat-like/Quinoprotein amine dehydrogenase"/>
    <property type="match status" value="2"/>
</dbReference>
<evidence type="ECO:0000256" key="1">
    <source>
        <dbReference type="SAM" id="Phobius"/>
    </source>
</evidence>
<dbReference type="AlphaFoldDB" id="A0A2T1FYQ3"/>
<dbReference type="InterPro" id="IPR001680">
    <property type="entry name" value="WD40_rpt"/>
</dbReference>
<dbReference type="InterPro" id="IPR015943">
    <property type="entry name" value="WD40/YVTN_repeat-like_dom_sf"/>
</dbReference>
<comment type="caution">
    <text evidence="2">The sequence shown here is derived from an EMBL/GenBank/DDBJ whole genome shotgun (WGS) entry which is preliminary data.</text>
</comment>
<dbReference type="SUPFAM" id="SSF50969">
    <property type="entry name" value="YVTN repeat-like/Quinoprotein amine dehydrogenase"/>
    <property type="match status" value="1"/>
</dbReference>
<protein>
    <submittedName>
        <fullName evidence="2">Uncharacterized protein</fullName>
    </submittedName>
</protein>
<dbReference type="PANTHER" id="PTHR19879:SF9">
    <property type="entry name" value="TRANSCRIPTION INITIATION FACTOR TFIID SUBUNIT 5"/>
    <property type="match status" value="1"/>
</dbReference>
<sequence>MDIDFIFEIVLPKLLFSTIASIVVGAVVGGIVGTIVDLIRRKRAKSKNLPPPPRLVLSAIFGSFFGTMLIVFIPIQTDRSSLDGGGYSVLWLYTLLITLTPIGSIAGALFGCFVGAKWQRKFTVRNFAIALGVVYLVMSMAIYGALVTPTPQLSKITKSEAGTSFPLIAQISGYDRNKNFVQHMAFTPDSRGLAIGSKQDIRIFDLQSQQITKTFKLSGQTLNDMVDRLTFNSDGKQLIMAAPRQIQIRDLQTGEIQHRLDARNEVYPTPDGKKLVGFSAKGTYSDLLVWNLPDYKLSKTISSELMPWEGINSNPVCISPDSKMLIFAPNPRNNAIRVWDLDAGKLIKSFGSNDGKQITAMAISPDSKQLLEIHNKNLYLWDIDRGKIVRTISNIGMARAAFYRPDGQTIVIHTERSIELWDLQTGKPIKTLTIPSFLARDFALSPDGKTMAVSQKSLVKIFQLP</sequence>
<keyword evidence="1" id="KW-0472">Membrane</keyword>